<dbReference type="HOGENOM" id="CLU_122727_0_0_9"/>
<keyword evidence="1" id="KW-1133">Transmembrane helix</keyword>
<evidence type="ECO:0000313" key="3">
    <source>
        <dbReference type="Proteomes" id="UP000017973"/>
    </source>
</evidence>
<dbReference type="OrthoDB" id="2476767at2"/>
<dbReference type="eggNOG" id="ENOG5032WN8">
    <property type="taxonomic scope" value="Bacteria"/>
</dbReference>
<sequence length="190" mass="21211">MLSIIGLALDSLCLALILGGGIILAACVRPVLLRISTASGNPELITTVEHLSIQSWNRYNLYAMGGSVGLFLLDMVRLLAGLPLSYWHFAASLLMILAFTRKLVMDRQLSKRLQSGAEAAVKSAQQRAGHREVEWLTKIILLLALLALFVSHMPENKEALHLTEFQVTRLLFIKLPLAVLWRLFFLLHKK</sequence>
<feature type="transmembrane region" description="Helical" evidence="1">
    <location>
        <begin position="135"/>
        <end position="154"/>
    </location>
</feature>
<organism evidence="2 3">
    <name type="scientific">Brevibacillus panacihumi W25</name>
    <dbReference type="NCBI Taxonomy" id="1408254"/>
    <lineage>
        <taxon>Bacteria</taxon>
        <taxon>Bacillati</taxon>
        <taxon>Bacillota</taxon>
        <taxon>Bacilli</taxon>
        <taxon>Bacillales</taxon>
        <taxon>Paenibacillaceae</taxon>
        <taxon>Brevibacillus</taxon>
    </lineage>
</organism>
<keyword evidence="3" id="KW-1185">Reference proteome</keyword>
<proteinExistence type="predicted"/>
<dbReference type="AlphaFoldDB" id="V6M7V3"/>
<name>V6M7V3_9BACL</name>
<dbReference type="EMBL" id="AYJU01000016">
    <property type="protein sequence ID" value="EST54594.1"/>
    <property type="molecule type" value="Genomic_DNA"/>
</dbReference>
<accession>V6M7V3</accession>
<feature type="transmembrane region" description="Helical" evidence="1">
    <location>
        <begin position="59"/>
        <end position="80"/>
    </location>
</feature>
<evidence type="ECO:0000256" key="1">
    <source>
        <dbReference type="SAM" id="Phobius"/>
    </source>
</evidence>
<protein>
    <submittedName>
        <fullName evidence="2">Uncharacterized protein</fullName>
    </submittedName>
</protein>
<dbReference type="RefSeq" id="WP_023556571.1">
    <property type="nucleotide sequence ID" value="NZ_KI629782.1"/>
</dbReference>
<feature type="transmembrane region" description="Helical" evidence="1">
    <location>
        <begin position="86"/>
        <end position="104"/>
    </location>
</feature>
<reference evidence="2 3" key="1">
    <citation type="journal article" date="2014" name="Genome Announc.">
        <title>Draft Genome Sequence of Brevibacillus panacihumi Strain W25, a Halotolerant Hydrocarbon-Degrading Bacterium.</title>
        <authorList>
            <person name="Wang X."/>
            <person name="Jin D."/>
            <person name="Zhou L."/>
            <person name="Wu L."/>
            <person name="An W."/>
            <person name="Chen Y."/>
            <person name="Zhao L."/>
        </authorList>
    </citation>
    <scope>NUCLEOTIDE SEQUENCE [LARGE SCALE GENOMIC DNA]</scope>
    <source>
        <strain evidence="2 3">W25</strain>
    </source>
</reference>
<evidence type="ECO:0000313" key="2">
    <source>
        <dbReference type="EMBL" id="EST54594.1"/>
    </source>
</evidence>
<feature type="transmembrane region" description="Helical" evidence="1">
    <location>
        <begin position="6"/>
        <end position="28"/>
    </location>
</feature>
<comment type="caution">
    <text evidence="2">The sequence shown here is derived from an EMBL/GenBank/DDBJ whole genome shotgun (WGS) entry which is preliminary data.</text>
</comment>
<keyword evidence="1" id="KW-0812">Transmembrane</keyword>
<gene>
    <name evidence="2" type="ORF">T458_13255</name>
</gene>
<feature type="transmembrane region" description="Helical" evidence="1">
    <location>
        <begin position="166"/>
        <end position="187"/>
    </location>
</feature>
<keyword evidence="1" id="KW-0472">Membrane</keyword>
<dbReference type="Proteomes" id="UP000017973">
    <property type="component" value="Unassembled WGS sequence"/>
</dbReference>